<reference evidence="6 7" key="1">
    <citation type="submission" date="2018-06" db="EMBL/GenBank/DDBJ databases">
        <authorList>
            <consortium name="Pathogen Informatics"/>
            <person name="Doyle S."/>
        </authorList>
    </citation>
    <scope>NUCLEOTIDE SEQUENCE [LARGE SCALE GENOMIC DNA]</scope>
    <source>
        <strain evidence="6 7">NCTC7922</strain>
    </source>
</reference>
<comment type="similarity">
    <text evidence="2">Belongs to the TrbI/VirB10 family.</text>
</comment>
<dbReference type="InterPro" id="IPR005498">
    <property type="entry name" value="T4SS_VirB10/TraB/TrbI"/>
</dbReference>
<evidence type="ECO:0000256" key="1">
    <source>
        <dbReference type="ARBA" id="ARBA00004167"/>
    </source>
</evidence>
<sequence length="115" mass="12440">MCQLTRNVWSDNGEVLLARKGALLIGEQNKVMTQGVARVFVNWTTLKDENVNVRIGALGTDSLGASGLPAWVDNHFGQRFGGALLLSLLGDGLDILKNSTQQTGSNSNITYEKHI</sequence>
<dbReference type="InterPro" id="IPR042217">
    <property type="entry name" value="T4SS_VirB10/TrbI"/>
</dbReference>
<dbReference type="GO" id="GO:0016020">
    <property type="term" value="C:membrane"/>
    <property type="evidence" value="ECO:0007669"/>
    <property type="project" value="UniProtKB-SubCell"/>
</dbReference>
<dbReference type="AlphaFoldDB" id="A0A377CWV0"/>
<keyword evidence="3" id="KW-0812">Transmembrane</keyword>
<organism evidence="6 7">
    <name type="scientific">Escherichia coli</name>
    <dbReference type="NCBI Taxonomy" id="562"/>
    <lineage>
        <taxon>Bacteria</taxon>
        <taxon>Pseudomonadati</taxon>
        <taxon>Pseudomonadota</taxon>
        <taxon>Gammaproteobacteria</taxon>
        <taxon>Enterobacterales</taxon>
        <taxon>Enterobacteriaceae</taxon>
        <taxon>Escherichia</taxon>
    </lineage>
</organism>
<dbReference type="Pfam" id="PF03743">
    <property type="entry name" value="TrbI"/>
    <property type="match status" value="1"/>
</dbReference>
<evidence type="ECO:0000256" key="4">
    <source>
        <dbReference type="ARBA" id="ARBA00022989"/>
    </source>
</evidence>
<keyword evidence="5" id="KW-0472">Membrane</keyword>
<evidence type="ECO:0000256" key="2">
    <source>
        <dbReference type="ARBA" id="ARBA00010265"/>
    </source>
</evidence>
<dbReference type="Proteomes" id="UP000254174">
    <property type="component" value="Unassembled WGS sequence"/>
</dbReference>
<evidence type="ECO:0000256" key="5">
    <source>
        <dbReference type="ARBA" id="ARBA00023136"/>
    </source>
</evidence>
<proteinExistence type="inferred from homology"/>
<gene>
    <name evidence="6" type="ORF">NCTC7922_00035</name>
</gene>
<evidence type="ECO:0000256" key="3">
    <source>
        <dbReference type="ARBA" id="ARBA00022692"/>
    </source>
</evidence>
<comment type="subcellular location">
    <subcellularLocation>
        <location evidence="1">Membrane</location>
        <topology evidence="1">Single-pass membrane protein</topology>
    </subcellularLocation>
</comment>
<evidence type="ECO:0000313" key="6">
    <source>
        <dbReference type="EMBL" id="STM08440.1"/>
    </source>
</evidence>
<name>A0A377CWV0_ECOLX</name>
<dbReference type="Gene3D" id="2.40.128.260">
    <property type="entry name" value="Type IV secretion system, VirB10/TraB/TrbI"/>
    <property type="match status" value="1"/>
</dbReference>
<accession>A0A377CWV0</accession>
<evidence type="ECO:0000313" key="7">
    <source>
        <dbReference type="Proteomes" id="UP000254174"/>
    </source>
</evidence>
<protein>
    <submittedName>
        <fullName evidence="6">Conjugal transfer protein TraI</fullName>
    </submittedName>
</protein>
<dbReference type="EMBL" id="UGFC01000002">
    <property type="protein sequence ID" value="STM08440.1"/>
    <property type="molecule type" value="Genomic_DNA"/>
</dbReference>
<keyword evidence="4" id="KW-1133">Transmembrane helix</keyword>